<dbReference type="GeneID" id="301327373"/>
<dbReference type="EMBL" id="JAUSWM010000001">
    <property type="protein sequence ID" value="MDQ0481085.1"/>
    <property type="molecule type" value="Genomic_DNA"/>
</dbReference>
<comment type="caution">
    <text evidence="1">The sequence shown here is derived from an EMBL/GenBank/DDBJ whole genome shotgun (WGS) entry which is preliminary data.</text>
</comment>
<keyword evidence="2" id="KW-1185">Reference proteome</keyword>
<organism evidence="1 2">
    <name type="scientific">Guptibacillus hwajinpoensis</name>
    <dbReference type="NCBI Taxonomy" id="208199"/>
    <lineage>
        <taxon>Bacteria</taxon>
        <taxon>Bacillati</taxon>
        <taxon>Bacillota</taxon>
        <taxon>Bacilli</taxon>
        <taxon>Bacillales</taxon>
        <taxon>Guptibacillaceae</taxon>
        <taxon>Guptibacillus</taxon>
    </lineage>
</organism>
<evidence type="ECO:0008006" key="3">
    <source>
        <dbReference type="Google" id="ProtNLM"/>
    </source>
</evidence>
<gene>
    <name evidence="1" type="ORF">QO000_000038</name>
</gene>
<dbReference type="RefSeq" id="WP_301551828.1">
    <property type="nucleotide sequence ID" value="NZ_JAQRMZ010000005.1"/>
</dbReference>
<evidence type="ECO:0000313" key="1">
    <source>
        <dbReference type="EMBL" id="MDQ0481085.1"/>
    </source>
</evidence>
<reference evidence="1" key="1">
    <citation type="submission" date="2023-07" db="EMBL/GenBank/DDBJ databases">
        <title>Genomic Encyclopedia of Type Strains, Phase IV (KMG-IV): sequencing the most valuable type-strain genomes for metagenomic binning, comparative biology and taxonomic classification.</title>
        <authorList>
            <person name="Goeker M."/>
        </authorList>
    </citation>
    <scope>NUCLEOTIDE SEQUENCE [LARGE SCALE GENOMIC DNA]</scope>
    <source>
        <strain evidence="1">JSM 076093</strain>
    </source>
</reference>
<dbReference type="Proteomes" id="UP001226720">
    <property type="component" value="Unassembled WGS sequence"/>
</dbReference>
<sequence>MMVDSELELMKKSYGILYEIENRMRKFAKLKMEHDYGLNWKFKITKGVRNKYTTTTFEQLHFHQLVSYYKSFPSLTSSIPPNLYLRLYQLNTTRNKIAHTHLITELELKEMIDIKNILDKLLKL</sequence>
<evidence type="ECO:0000313" key="2">
    <source>
        <dbReference type="Proteomes" id="UP001226720"/>
    </source>
</evidence>
<accession>A0ABU0JVG0</accession>
<name>A0ABU0JVG0_9BACL</name>
<protein>
    <recommendedName>
        <fullName evidence="3">Swt1-like HEPN domain-containing protein</fullName>
    </recommendedName>
</protein>
<proteinExistence type="predicted"/>